<dbReference type="CDD" id="cd18808">
    <property type="entry name" value="SF1_C_Upf1"/>
    <property type="match status" value="1"/>
</dbReference>
<dbReference type="InterPro" id="IPR047187">
    <property type="entry name" value="SF1_C_Upf1"/>
</dbReference>
<gene>
    <name evidence="3" type="ORF">ENJ51_11535</name>
</gene>
<feature type="non-terminal residue" evidence="3">
    <location>
        <position position="1"/>
    </location>
</feature>
<evidence type="ECO:0000259" key="2">
    <source>
        <dbReference type="SMART" id="SM00952"/>
    </source>
</evidence>
<dbReference type="SUPFAM" id="SSF52980">
    <property type="entry name" value="Restriction endonuclease-like"/>
    <property type="match status" value="1"/>
</dbReference>
<dbReference type="Pfam" id="PF18741">
    <property type="entry name" value="MTES_1575"/>
    <property type="match status" value="1"/>
</dbReference>
<dbReference type="InterPro" id="IPR041677">
    <property type="entry name" value="DNA2/NAM7_AAA_11"/>
</dbReference>
<dbReference type="InterPro" id="IPR027417">
    <property type="entry name" value="P-loop_NTPase"/>
</dbReference>
<name>A0A7V2T2E8_LEUMU</name>
<dbReference type="Gene3D" id="3.40.50.300">
    <property type="entry name" value="P-loop containing nucleotide triphosphate hydrolases"/>
    <property type="match status" value="2"/>
</dbReference>
<comment type="caution">
    <text evidence="3">The sequence shown here is derived from an EMBL/GenBank/DDBJ whole genome shotgun (WGS) entry which is preliminary data.</text>
</comment>
<protein>
    <submittedName>
        <fullName evidence="3">DUF559 domain-containing protein</fullName>
    </submittedName>
</protein>
<evidence type="ECO:0000256" key="1">
    <source>
        <dbReference type="SAM" id="Coils"/>
    </source>
</evidence>
<feature type="coiled-coil region" evidence="1">
    <location>
        <begin position="514"/>
        <end position="541"/>
    </location>
</feature>
<proteinExistence type="predicted"/>
<dbReference type="InterPro" id="IPR049468">
    <property type="entry name" value="Restrct_endonuc-II-like_dom"/>
</dbReference>
<evidence type="ECO:0000313" key="3">
    <source>
        <dbReference type="EMBL" id="HFC93430.1"/>
    </source>
</evidence>
<dbReference type="InterPro" id="IPR045055">
    <property type="entry name" value="DNA2/NAM7-like"/>
</dbReference>
<organism evidence="3">
    <name type="scientific">Leucothrix mucor</name>
    <dbReference type="NCBI Taxonomy" id="45248"/>
    <lineage>
        <taxon>Bacteria</taxon>
        <taxon>Pseudomonadati</taxon>
        <taxon>Pseudomonadota</taxon>
        <taxon>Gammaproteobacteria</taxon>
        <taxon>Thiotrichales</taxon>
        <taxon>Thiotrichaceae</taxon>
        <taxon>Leucothrix</taxon>
    </lineage>
</organism>
<dbReference type="EMBL" id="DRMS01000433">
    <property type="protein sequence ID" value="HFC93430.1"/>
    <property type="molecule type" value="Genomic_DNA"/>
</dbReference>
<dbReference type="GO" id="GO:0004386">
    <property type="term" value="F:helicase activity"/>
    <property type="evidence" value="ECO:0007669"/>
    <property type="project" value="InterPro"/>
</dbReference>
<dbReference type="Pfam" id="PF13086">
    <property type="entry name" value="AAA_11"/>
    <property type="match status" value="1"/>
</dbReference>
<sequence length="1032" mass="116682">GINTDKTLEEIALLKHSINDTQDVLKKVNAEFEHIVPNIPADLSCCFTPTLQGFTEYKILIRLIDELPKDLWRYRNELYDNPDLDPLLEKMTRQLGTLTPLHKNLHDHIHLHRLPDTDTLREYESTLSHAGLFKWFSASWRDTRNAVLSLSSIPKPNTKHLFSLIPELVQYSEGVDGMDSLNKQDDALQDLYKGVETPISQVSKLRDWYKKIRKEYGLGFGERVGIGSALLTLDRNIAMSIQDLSRQQLSQHIDQVIQKTQGYTDECNGFILLQDKKSPLQPSLQALSQAIDEQLDSIEPIIKENTFSLDKVSHIRTMLADQQKITGEWLSSSITTELSDVLPLSILPSEVSKPHFDAGVNSLVISRVLAKDNALLRSLASNPSKERYQELVSTLAEINQYMQSCTDAQQTFVGTGQVDVGEWMESSEGRVDTLIVKNTEALSKPDWLYTWLDYVRLRNKLSAEGLENIINGLESDSITAEQLQDVVQLCTYHQLAEEIFAEHPTIASFSGMEQMAHRNKFQEYDKKLMKLQQQLVAYKASRVAVPAGVSSGRVGDYTEIGLIEHNLGLKRPRVAVRSLLKRAGTSIQALKPCFMMSPMSVAQYLEAGQFNFDLVVMDEASQIRPEDALGAIARGDSLVVVGDPKQLPPTSFFQKVLNNDDNDDMVGLEESESILDSVLPMFRTRRLRWHYRSRHESLIAFSNYSFYDNNLILFPSPLRDSKQFGVRYSQVSNGCFLKGRNTKEAGAIVDDLVKQLISHPKESVGIVAMNAVQSEEIDLQIQAELKDNVMFQKAYEQNQGHDEPLFIKNLENVQGDERDVIIISMTYGPETAGAMAMHQRFGPINSDVGWRRLNVLFTRSKMRMHIFSSMTSGHIKTSDNSSRGVVALKAFLSYCETGIVQHYEHTGKPVDSDFEIAVMDALAQRGYECEPQLGVTGYFLDIAVKDPDMPGRFLMGIECDGASYHSAKSTRDRDRLRQEILENLGWTIRRIWSTDWFKNPQAQLEPIFQELGRLRTSGTDDKTKQEKLVLSG</sequence>
<dbReference type="Proteomes" id="UP000885750">
    <property type="component" value="Unassembled WGS sequence"/>
</dbReference>
<dbReference type="FunFam" id="3.40.960.10:FF:000002">
    <property type="entry name" value="DNA helicase related protein"/>
    <property type="match status" value="1"/>
</dbReference>
<dbReference type="InterPro" id="IPR013584">
    <property type="entry name" value="RAP"/>
</dbReference>
<keyword evidence="1" id="KW-0175">Coiled coil</keyword>
<dbReference type="Gene3D" id="3.40.960.10">
    <property type="entry name" value="VSR Endonuclease"/>
    <property type="match status" value="1"/>
</dbReference>
<accession>A0A7V2T2E8</accession>
<reference evidence="3" key="1">
    <citation type="journal article" date="2020" name="mSystems">
        <title>Genome- and Community-Level Interaction Insights into Carbon Utilization and Element Cycling Functions of Hydrothermarchaeota in Hydrothermal Sediment.</title>
        <authorList>
            <person name="Zhou Z."/>
            <person name="Liu Y."/>
            <person name="Xu W."/>
            <person name="Pan J."/>
            <person name="Luo Z.H."/>
            <person name="Li M."/>
        </authorList>
    </citation>
    <scope>NUCLEOTIDE SEQUENCE [LARGE SCALE GENOMIC DNA]</scope>
    <source>
        <strain evidence="3">HyVt-493</strain>
    </source>
</reference>
<dbReference type="Pfam" id="PF13087">
    <property type="entry name" value="AAA_12"/>
    <property type="match status" value="1"/>
</dbReference>
<feature type="domain" description="RAP" evidence="2">
    <location>
        <begin position="957"/>
        <end position="1011"/>
    </location>
</feature>
<dbReference type="AlphaFoldDB" id="A0A7V2T2E8"/>
<dbReference type="PANTHER" id="PTHR10887:SF495">
    <property type="entry name" value="HELICASE SENATAXIN ISOFORM X1-RELATED"/>
    <property type="match status" value="1"/>
</dbReference>
<dbReference type="SUPFAM" id="SSF52540">
    <property type="entry name" value="P-loop containing nucleoside triphosphate hydrolases"/>
    <property type="match status" value="1"/>
</dbReference>
<dbReference type="InterPro" id="IPR011335">
    <property type="entry name" value="Restrct_endonuc-II-like"/>
</dbReference>
<dbReference type="PANTHER" id="PTHR10887">
    <property type="entry name" value="DNA2/NAM7 HELICASE FAMILY"/>
    <property type="match status" value="1"/>
</dbReference>
<dbReference type="InterPro" id="IPR041679">
    <property type="entry name" value="DNA2/NAM7-like_C"/>
</dbReference>
<dbReference type="SMART" id="SM00952">
    <property type="entry name" value="RAP"/>
    <property type="match status" value="1"/>
</dbReference>